<name>G0QMI4_ICHMU</name>
<evidence type="ECO:0000313" key="3">
    <source>
        <dbReference type="Proteomes" id="UP000008983"/>
    </source>
</evidence>
<protein>
    <recommendedName>
        <fullName evidence="4">Transmembrane protein</fullName>
    </recommendedName>
</protein>
<dbReference type="AlphaFoldDB" id="G0QMI4"/>
<feature type="transmembrane region" description="Helical" evidence="1">
    <location>
        <begin position="41"/>
        <end position="60"/>
    </location>
</feature>
<dbReference type="EMBL" id="GL983424">
    <property type="protein sequence ID" value="EGR33550.1"/>
    <property type="molecule type" value="Genomic_DNA"/>
</dbReference>
<gene>
    <name evidence="2" type="ORF">IMG5_049250</name>
</gene>
<keyword evidence="1" id="KW-0472">Membrane</keyword>
<reference evidence="2 3" key="1">
    <citation type="submission" date="2011-07" db="EMBL/GenBank/DDBJ databases">
        <authorList>
            <person name="Coyne R."/>
            <person name="Brami D."/>
            <person name="Johnson J."/>
            <person name="Hostetler J."/>
            <person name="Hannick L."/>
            <person name="Clark T."/>
            <person name="Cassidy-Hanley D."/>
            <person name="Inman J."/>
        </authorList>
    </citation>
    <scope>NUCLEOTIDE SEQUENCE [LARGE SCALE GENOMIC DNA]</scope>
    <source>
        <strain evidence="2 3">G5</strain>
    </source>
</reference>
<keyword evidence="3" id="KW-1185">Reference proteome</keyword>
<dbReference type="Proteomes" id="UP000008983">
    <property type="component" value="Unassembled WGS sequence"/>
</dbReference>
<evidence type="ECO:0000313" key="2">
    <source>
        <dbReference type="EMBL" id="EGR33550.1"/>
    </source>
</evidence>
<dbReference type="GeneID" id="14909731"/>
<dbReference type="InParanoid" id="G0QMI4"/>
<sequence>MVQFFQNKLYFLILLVFKIFKIILINLIFCGQICHIIAFGYYYQRIYLISIVCRGYFIRFQKFQKKFQRWGLNDFVQKCIFMNFQYLYFIQYCLPPYKFRFRKYIQRFFIFQLIYFNL</sequence>
<evidence type="ECO:0008006" key="4">
    <source>
        <dbReference type="Google" id="ProtNLM"/>
    </source>
</evidence>
<evidence type="ECO:0000256" key="1">
    <source>
        <dbReference type="SAM" id="Phobius"/>
    </source>
</evidence>
<keyword evidence="1" id="KW-0812">Transmembrane</keyword>
<proteinExistence type="predicted"/>
<accession>G0QMI4</accession>
<keyword evidence="1" id="KW-1133">Transmembrane helix</keyword>
<dbReference type="RefSeq" id="XP_004037536.1">
    <property type="nucleotide sequence ID" value="XM_004037488.1"/>
</dbReference>
<organism evidence="2 3">
    <name type="scientific">Ichthyophthirius multifiliis</name>
    <name type="common">White spot disease agent</name>
    <name type="synonym">Ich</name>
    <dbReference type="NCBI Taxonomy" id="5932"/>
    <lineage>
        <taxon>Eukaryota</taxon>
        <taxon>Sar</taxon>
        <taxon>Alveolata</taxon>
        <taxon>Ciliophora</taxon>
        <taxon>Intramacronucleata</taxon>
        <taxon>Oligohymenophorea</taxon>
        <taxon>Hymenostomatida</taxon>
        <taxon>Ophryoglenina</taxon>
        <taxon>Ichthyophthirius</taxon>
    </lineage>
</organism>
<feature type="transmembrane region" description="Helical" evidence="1">
    <location>
        <begin position="9"/>
        <end position="29"/>
    </location>
</feature>